<dbReference type="Gene3D" id="2.120.10.10">
    <property type="match status" value="1"/>
</dbReference>
<gene>
    <name evidence="2" type="ORF">F6R98_03990</name>
</gene>
<keyword evidence="3" id="KW-1185">Reference proteome</keyword>
<feature type="signal peptide" evidence="1">
    <location>
        <begin position="1"/>
        <end position="23"/>
    </location>
</feature>
<accession>A0A5Q0BJA3</accession>
<proteinExistence type="predicted"/>
<dbReference type="AlphaFoldDB" id="A0A5Q0BJA3"/>
<dbReference type="Proteomes" id="UP000325755">
    <property type="component" value="Chromosome"/>
</dbReference>
<dbReference type="InterPro" id="IPR036278">
    <property type="entry name" value="Sialidase_sf"/>
</dbReference>
<evidence type="ECO:0000313" key="3">
    <source>
        <dbReference type="Proteomes" id="UP000325755"/>
    </source>
</evidence>
<evidence type="ECO:0000256" key="1">
    <source>
        <dbReference type="SAM" id="SignalP"/>
    </source>
</evidence>
<dbReference type="OrthoDB" id="9764969at2"/>
<dbReference type="CDD" id="cd15482">
    <property type="entry name" value="Sialidase_non-viral"/>
    <property type="match status" value="1"/>
</dbReference>
<dbReference type="InParanoid" id="A0A5Q0BJA3"/>
<evidence type="ECO:0000313" key="2">
    <source>
        <dbReference type="EMBL" id="QFY41896.1"/>
    </source>
</evidence>
<sequence>MVHLKRWPLIFAGGFFWVTAAVAEDPNAAIMPASGVSHRMHDAATCTEPELKCATSVTPVFSGDGRLCLAWAAGGTVSVAFSTDQGRNFSSPVVVGPRADRLDAGSESRPQLLIDKQGRMTVAWSVFKDDKYNAQVYLSTSQDDGAHFSEPRPLADNPVSQRFPMFAADDDGNIFAAWIDKRNAGTGADGKKLPGAALAFAWSRDGGNSFAPVQIADQPACECCRLGLAMGNDGKPVIVYRKLFEGGIRDHAVLTFDKDKPGRILRVADDAWAINGCPHHGPALAVMDDGSYHVAWFTQGAKRQGAFYAYKKAGATGFSTPLPIGAAGKMAGRSYLLANGNKLWLVWKEVVEKQTTVYAQMSGDRGRHWSKARMIAETSAYSDHPILINNAGQTWLSWFTRNEGYRLIALQKK</sequence>
<name>A0A5Q0BJA3_9GAMM</name>
<dbReference type="RefSeq" id="WP_153247880.1">
    <property type="nucleotide sequence ID" value="NZ_CP044205.1"/>
</dbReference>
<feature type="chain" id="PRO_5024802736" evidence="1">
    <location>
        <begin position="24"/>
        <end position="413"/>
    </location>
</feature>
<dbReference type="EMBL" id="CP044205">
    <property type="protein sequence ID" value="QFY41896.1"/>
    <property type="molecule type" value="Genomic_DNA"/>
</dbReference>
<protein>
    <submittedName>
        <fullName evidence="2">Exo-alpha-sialidase</fullName>
    </submittedName>
</protein>
<keyword evidence="1" id="KW-0732">Signal</keyword>
<reference evidence="2 3" key="1">
    <citation type="submission" date="2019-09" db="EMBL/GenBank/DDBJ databases">
        <title>Ecophysiology of the spiral-shaped methanotroph Methylospira mobilis as revealed by the complete genome sequence.</title>
        <authorList>
            <person name="Oshkin I.Y."/>
            <person name="Dedysh S.N."/>
            <person name="Miroshnikov K."/>
            <person name="Danilova O.V."/>
            <person name="Hakobyan A."/>
            <person name="Liesack W."/>
        </authorList>
    </citation>
    <scope>NUCLEOTIDE SEQUENCE [LARGE SCALE GENOMIC DNA]</scope>
    <source>
        <strain evidence="2 3">Shm1</strain>
    </source>
</reference>
<organism evidence="2 3">
    <name type="scientific">Candidatus Methylospira mobilis</name>
    <dbReference type="NCBI Taxonomy" id="1808979"/>
    <lineage>
        <taxon>Bacteria</taxon>
        <taxon>Pseudomonadati</taxon>
        <taxon>Pseudomonadota</taxon>
        <taxon>Gammaproteobacteria</taxon>
        <taxon>Methylococcales</taxon>
        <taxon>Methylococcaceae</taxon>
        <taxon>Candidatus Methylospira</taxon>
    </lineage>
</organism>
<dbReference type="SUPFAM" id="SSF50939">
    <property type="entry name" value="Sialidases"/>
    <property type="match status" value="1"/>
</dbReference>
<dbReference type="KEGG" id="mmob:F6R98_03990"/>